<organism evidence="2 3">
    <name type="scientific">Tabrizicola piscis</name>
    <dbReference type="NCBI Taxonomy" id="2494374"/>
    <lineage>
        <taxon>Bacteria</taxon>
        <taxon>Pseudomonadati</taxon>
        <taxon>Pseudomonadota</taxon>
        <taxon>Alphaproteobacteria</taxon>
        <taxon>Rhodobacterales</taxon>
        <taxon>Paracoccaceae</taxon>
        <taxon>Tabrizicola</taxon>
    </lineage>
</organism>
<protein>
    <recommendedName>
        <fullName evidence="4">DUF883 family protein</fullName>
    </recommendedName>
</protein>
<dbReference type="EMBL" id="CP034328">
    <property type="protein sequence ID" value="AZL59545.1"/>
    <property type="molecule type" value="Genomic_DNA"/>
</dbReference>
<evidence type="ECO:0000313" key="3">
    <source>
        <dbReference type="Proteomes" id="UP000282002"/>
    </source>
</evidence>
<dbReference type="Proteomes" id="UP000282002">
    <property type="component" value="Chromosome"/>
</dbReference>
<sequence length="102" mass="10642">MLQDGKFQGPTASTDFAGLSAQFDVLRGDVATLTHSVTSMAEKRGRQMVSDISDGIGDAVHSVEQRGKTAEASIETTVASHSYLALFLAVGAGLMIGALSQR</sequence>
<name>A0A3S8U7N6_9RHOB</name>
<dbReference type="KEGG" id="taw:EI545_12300"/>
<reference evidence="2 3" key="1">
    <citation type="submission" date="2018-12" db="EMBL/GenBank/DDBJ databases">
        <title>Complete genome sequencing of Tabrizicola sp. K13M18.</title>
        <authorList>
            <person name="Bae J.-W."/>
        </authorList>
    </citation>
    <scope>NUCLEOTIDE SEQUENCE [LARGE SCALE GENOMIC DNA]</scope>
    <source>
        <strain evidence="2 3">K13M18</strain>
    </source>
</reference>
<gene>
    <name evidence="2" type="ORF">EI545_12300</name>
</gene>
<accession>A0A3S8U7N6</accession>
<evidence type="ECO:0008006" key="4">
    <source>
        <dbReference type="Google" id="ProtNLM"/>
    </source>
</evidence>
<keyword evidence="1" id="KW-0472">Membrane</keyword>
<keyword evidence="3" id="KW-1185">Reference proteome</keyword>
<dbReference type="RefSeq" id="WP_125325740.1">
    <property type="nucleotide sequence ID" value="NZ_CP034328.1"/>
</dbReference>
<keyword evidence="1" id="KW-0812">Transmembrane</keyword>
<evidence type="ECO:0000256" key="1">
    <source>
        <dbReference type="SAM" id="Phobius"/>
    </source>
</evidence>
<feature type="transmembrane region" description="Helical" evidence="1">
    <location>
        <begin position="83"/>
        <end position="100"/>
    </location>
</feature>
<evidence type="ECO:0000313" key="2">
    <source>
        <dbReference type="EMBL" id="AZL59545.1"/>
    </source>
</evidence>
<keyword evidence="1" id="KW-1133">Transmembrane helix</keyword>
<dbReference type="AlphaFoldDB" id="A0A3S8U7N6"/>
<proteinExistence type="predicted"/>